<dbReference type="Proteomes" id="UP001431010">
    <property type="component" value="Chromosome"/>
</dbReference>
<evidence type="ECO:0000313" key="2">
    <source>
        <dbReference type="EMBL" id="UFZ06518.1"/>
    </source>
</evidence>
<feature type="chain" id="PRO_5046760835" evidence="1">
    <location>
        <begin position="25"/>
        <end position="160"/>
    </location>
</feature>
<gene>
    <name evidence="2" type="ORF">LQG66_09570</name>
</gene>
<dbReference type="PROSITE" id="PS51257">
    <property type="entry name" value="PROKAR_LIPOPROTEIN"/>
    <property type="match status" value="1"/>
</dbReference>
<reference evidence="2" key="1">
    <citation type="journal article" date="2024" name="Antonie Van Leeuwenhoek">
        <title>Bradyrhizobium ontarionense sp. nov., a novel bacterial symbiont isolated from Aeschynomene indica (Indian jointvetch), harbours photosynthesis, nitrogen fixation and nitrous oxide (N2O) reductase genes.</title>
        <authorList>
            <person name="Bromfield E.S.P."/>
            <person name="Cloutier S."/>
        </authorList>
    </citation>
    <scope>NUCLEOTIDE SEQUENCE</scope>
    <source>
        <strain evidence="2">A19</strain>
    </source>
</reference>
<keyword evidence="1" id="KW-0732">Signal</keyword>
<evidence type="ECO:0000256" key="1">
    <source>
        <dbReference type="SAM" id="SignalP"/>
    </source>
</evidence>
<dbReference type="RefSeq" id="WP_231325861.1">
    <property type="nucleotide sequence ID" value="NZ_CP088156.1"/>
</dbReference>
<protein>
    <submittedName>
        <fullName evidence="2">Uncharacterized protein</fullName>
    </submittedName>
</protein>
<keyword evidence="3" id="KW-1185">Reference proteome</keyword>
<dbReference type="EMBL" id="CP088156">
    <property type="protein sequence ID" value="UFZ06518.1"/>
    <property type="molecule type" value="Genomic_DNA"/>
</dbReference>
<feature type="signal peptide" evidence="1">
    <location>
        <begin position="1"/>
        <end position="24"/>
    </location>
</feature>
<name>A0ABY3RI69_9BRAD</name>
<evidence type="ECO:0000313" key="3">
    <source>
        <dbReference type="Proteomes" id="UP001431010"/>
    </source>
</evidence>
<organism evidence="2 3">
    <name type="scientific">Bradyrhizobium ontarionense</name>
    <dbReference type="NCBI Taxonomy" id="2898149"/>
    <lineage>
        <taxon>Bacteria</taxon>
        <taxon>Pseudomonadati</taxon>
        <taxon>Pseudomonadota</taxon>
        <taxon>Alphaproteobacteria</taxon>
        <taxon>Hyphomicrobiales</taxon>
        <taxon>Nitrobacteraceae</taxon>
        <taxon>Bradyrhizobium</taxon>
    </lineage>
</organism>
<sequence length="160" mass="17472">MRGTISGLVAIVGLAFAGSAPAMACGSSACAPCGYASPCAPTVTAYPYQPAYTYHPGYTYGYASGYSGCGACGARYERLPEPTRQYYYVNQGPTYSGPGAFAPYPAYQESAIPVYRYHHRHHAYEETLVAPPVVYGHPQGAYRWGASSYYHGRRVLRRYY</sequence>
<proteinExistence type="predicted"/>
<accession>A0ABY3RI69</accession>